<dbReference type="Proteomes" id="UP000075591">
    <property type="component" value="Unassembled WGS sequence"/>
</dbReference>
<feature type="transmembrane region" description="Helical" evidence="1">
    <location>
        <begin position="77"/>
        <end position="101"/>
    </location>
</feature>
<keyword evidence="1" id="KW-0812">Transmembrane</keyword>
<dbReference type="AlphaFoldDB" id="A0A150AYF6"/>
<proteinExistence type="predicted"/>
<dbReference type="RefSeq" id="WP_017560053.1">
    <property type="nucleotide sequence ID" value="NZ_JAAVIN010000005.1"/>
</dbReference>
<dbReference type="PANTHER" id="PTHR41309:SF2">
    <property type="entry name" value="MEMBRANE PROTEIN"/>
    <property type="match status" value="1"/>
</dbReference>
<feature type="transmembrane region" description="Helical" evidence="1">
    <location>
        <begin position="113"/>
        <end position="134"/>
    </location>
</feature>
<accession>A0A150AYF6</accession>
<gene>
    <name evidence="2" type="ORF">AT274_23510</name>
</gene>
<comment type="caution">
    <text evidence="2">The sequence shown here is derived from an EMBL/GenBank/DDBJ whole genome shotgun (WGS) entry which is preliminary data.</text>
</comment>
<dbReference type="PANTHER" id="PTHR41309">
    <property type="entry name" value="MEMBRANE PROTEIN-RELATED"/>
    <property type="match status" value="1"/>
</dbReference>
<evidence type="ECO:0000313" key="3">
    <source>
        <dbReference type="Proteomes" id="UP000075591"/>
    </source>
</evidence>
<dbReference type="Pfam" id="PF13346">
    <property type="entry name" value="ABC2_membrane_5"/>
    <property type="match status" value="1"/>
</dbReference>
<evidence type="ECO:0000256" key="1">
    <source>
        <dbReference type="SAM" id="Phobius"/>
    </source>
</evidence>
<protein>
    <submittedName>
        <fullName evidence="2">ABC transporter permease</fullName>
    </submittedName>
</protein>
<feature type="transmembrane region" description="Helical" evidence="1">
    <location>
        <begin position="146"/>
        <end position="166"/>
    </location>
</feature>
<sequence>MIKQLVLKDMMLQRKLGFISFICLLFLIIVDFGSDNFLLKLSISIPILGTIWSTSYEARSKSEKILNSLPFDRKDIIVAKYVFVSILVLLGVIFSLLVGLIQLQNEHITGFMLWGEILGGITGGLVYSMIVLPIEFSVEHSSSKQAAYFMGIIVGGLSGVIVSSEWLDVENAWSTSLVVNVCFIAGLLILYVMSMLLSINLYNERDL</sequence>
<organism evidence="2 3">
    <name type="scientific">Bacillus cereus</name>
    <dbReference type="NCBI Taxonomy" id="1396"/>
    <lineage>
        <taxon>Bacteria</taxon>
        <taxon>Bacillati</taxon>
        <taxon>Bacillota</taxon>
        <taxon>Bacilli</taxon>
        <taxon>Bacillales</taxon>
        <taxon>Bacillaceae</taxon>
        <taxon>Bacillus</taxon>
        <taxon>Bacillus cereus group</taxon>
    </lineage>
</organism>
<keyword evidence="1" id="KW-0472">Membrane</keyword>
<feature type="transmembrane region" description="Helical" evidence="1">
    <location>
        <begin position="178"/>
        <end position="202"/>
    </location>
</feature>
<name>A0A150AYF6_BACCE</name>
<reference evidence="2 3" key="1">
    <citation type="submission" date="2015-12" db="EMBL/GenBank/DDBJ databases">
        <title>Bacillus cereus Group isolate.</title>
        <authorList>
            <person name="Kovac J."/>
        </authorList>
    </citation>
    <scope>NUCLEOTIDE SEQUENCE [LARGE SCALE GENOMIC DNA]</scope>
    <source>
        <strain evidence="2 3">FSL W8-0275</strain>
    </source>
</reference>
<keyword evidence="1" id="KW-1133">Transmembrane helix</keyword>
<feature type="transmembrane region" description="Helical" evidence="1">
    <location>
        <begin position="12"/>
        <end position="30"/>
    </location>
</feature>
<dbReference type="PATRIC" id="fig|1396.432.peg.3158"/>
<evidence type="ECO:0000313" key="2">
    <source>
        <dbReference type="EMBL" id="KXX89255.1"/>
    </source>
</evidence>
<dbReference type="EMBL" id="LOMT01000127">
    <property type="protein sequence ID" value="KXX89255.1"/>
    <property type="molecule type" value="Genomic_DNA"/>
</dbReference>
<dbReference type="InterPro" id="IPR025699">
    <property type="entry name" value="ABC2_memb-like"/>
</dbReference>